<dbReference type="SUPFAM" id="SSF55785">
    <property type="entry name" value="PYP-like sensor domain (PAS domain)"/>
    <property type="match status" value="1"/>
</dbReference>
<keyword evidence="3" id="KW-1185">Reference proteome</keyword>
<protein>
    <submittedName>
        <fullName evidence="2">Putative PAS/PAC sensor protein</fullName>
    </submittedName>
</protein>
<dbReference type="NCBIfam" id="TIGR00229">
    <property type="entry name" value="sensory_box"/>
    <property type="match status" value="1"/>
</dbReference>
<name>A1WU01_HALHL</name>
<dbReference type="InterPro" id="IPR035965">
    <property type="entry name" value="PAS-like_dom_sf"/>
</dbReference>
<dbReference type="Proteomes" id="UP000000647">
    <property type="component" value="Chromosome"/>
</dbReference>
<dbReference type="EMBL" id="CP000544">
    <property type="protein sequence ID" value="ABM61163.1"/>
    <property type="molecule type" value="Genomic_DNA"/>
</dbReference>
<organism evidence="2 3">
    <name type="scientific">Halorhodospira halophila (strain DSM 244 / SL1)</name>
    <name type="common">Ectothiorhodospira halophila (strain DSM 244 / SL1)</name>
    <dbReference type="NCBI Taxonomy" id="349124"/>
    <lineage>
        <taxon>Bacteria</taxon>
        <taxon>Pseudomonadati</taxon>
        <taxon>Pseudomonadota</taxon>
        <taxon>Gammaproteobacteria</taxon>
        <taxon>Chromatiales</taxon>
        <taxon>Ectothiorhodospiraceae</taxon>
        <taxon>Halorhodospira</taxon>
    </lineage>
</organism>
<dbReference type="STRING" id="349124.Hhal_0369"/>
<dbReference type="HOGENOM" id="CLU_115810_0_0_6"/>
<dbReference type="InterPro" id="IPR013656">
    <property type="entry name" value="PAS_4"/>
</dbReference>
<sequence>MKYDAAAQPSAETRLRHEAEQRLVDGNAPSAGGWTISAETLSLLYRLASQPERAADALKLLHELQTHQVELDLQQEYSEANEQALTEELHHYRTLFEHAPVGYFVLDLEGRLLDTNRLGAEWLNLEASAAAGQPLSWFLDPGCRQAFTALLETLRQGGSGATCHVCTPNGADAPQRWRIDAALGPGVDNILVVASATE</sequence>
<evidence type="ECO:0000313" key="2">
    <source>
        <dbReference type="EMBL" id="ABM61163.1"/>
    </source>
</evidence>
<dbReference type="KEGG" id="hha:Hhal_0369"/>
<dbReference type="RefSeq" id="WP_011813186.1">
    <property type="nucleotide sequence ID" value="NC_008789.1"/>
</dbReference>
<dbReference type="Pfam" id="PF08448">
    <property type="entry name" value="PAS_4"/>
    <property type="match status" value="1"/>
</dbReference>
<proteinExistence type="predicted"/>
<evidence type="ECO:0000259" key="1">
    <source>
        <dbReference type="SMART" id="SM00091"/>
    </source>
</evidence>
<dbReference type="AlphaFoldDB" id="A1WU01"/>
<feature type="domain" description="PAS" evidence="1">
    <location>
        <begin position="90"/>
        <end position="156"/>
    </location>
</feature>
<accession>A1WU01</accession>
<dbReference type="InterPro" id="IPR000014">
    <property type="entry name" value="PAS"/>
</dbReference>
<reference evidence="3" key="1">
    <citation type="submission" date="2006-12" db="EMBL/GenBank/DDBJ databases">
        <title>Complete sequence of Halorhodospira halophila SL1.</title>
        <authorList>
            <consortium name="US DOE Joint Genome Institute"/>
            <person name="Copeland A."/>
            <person name="Lucas S."/>
            <person name="Lapidus A."/>
            <person name="Barry K."/>
            <person name="Detter J.C."/>
            <person name="Glavina del Rio T."/>
            <person name="Hammon N."/>
            <person name="Israni S."/>
            <person name="Dalin E."/>
            <person name="Tice H."/>
            <person name="Pitluck S."/>
            <person name="Saunders E."/>
            <person name="Brettin T."/>
            <person name="Bruce D."/>
            <person name="Han C."/>
            <person name="Tapia R."/>
            <person name="Schmutz J."/>
            <person name="Larimer F."/>
            <person name="Land M."/>
            <person name="Hauser L."/>
            <person name="Kyrpides N."/>
            <person name="Mikhailova N."/>
            <person name="Hoff W."/>
            <person name="Richardson P."/>
        </authorList>
    </citation>
    <scope>NUCLEOTIDE SEQUENCE [LARGE SCALE GENOMIC DNA]</scope>
    <source>
        <strain evidence="3">DSM 244 / SL1</strain>
    </source>
</reference>
<dbReference type="eggNOG" id="COG4191">
    <property type="taxonomic scope" value="Bacteria"/>
</dbReference>
<gene>
    <name evidence="2" type="ordered locus">Hhal_0369</name>
</gene>
<dbReference type="Gene3D" id="3.30.450.20">
    <property type="entry name" value="PAS domain"/>
    <property type="match status" value="1"/>
</dbReference>
<reference evidence="2 3" key="2">
    <citation type="journal article" date="2013" name="Stand. Genomic Sci.">
        <title>Complete genome sequence of Halorhodospira halophila SL1.</title>
        <authorList>
            <person name="Challacombe J.F."/>
            <person name="Majid S."/>
            <person name="Deole R."/>
            <person name="Brettin T.S."/>
            <person name="Bruce D."/>
            <person name="Delano S.F."/>
            <person name="Detter J.C."/>
            <person name="Gleasner C.D."/>
            <person name="Han C.S."/>
            <person name="Misra M."/>
            <person name="Reitenga K.G."/>
            <person name="Mikhailova N."/>
            <person name="Woyke T."/>
            <person name="Pitluck S."/>
            <person name="Nolan M."/>
            <person name="Land M.L."/>
            <person name="Saunders E."/>
            <person name="Tapia R."/>
            <person name="Lapidus A."/>
            <person name="Ivanova N."/>
            <person name="Hoff W.D."/>
        </authorList>
    </citation>
    <scope>NUCLEOTIDE SEQUENCE [LARGE SCALE GENOMIC DNA]</scope>
    <source>
        <strain evidence="3">DSM 244 / SL1</strain>
    </source>
</reference>
<dbReference type="SMART" id="SM00091">
    <property type="entry name" value="PAS"/>
    <property type="match status" value="1"/>
</dbReference>
<dbReference type="CDD" id="cd00130">
    <property type="entry name" value="PAS"/>
    <property type="match status" value="1"/>
</dbReference>
<evidence type="ECO:0000313" key="3">
    <source>
        <dbReference type="Proteomes" id="UP000000647"/>
    </source>
</evidence>